<evidence type="ECO:0000313" key="2">
    <source>
        <dbReference type="EMBL" id="PPJ58355.1"/>
    </source>
</evidence>
<dbReference type="AlphaFoldDB" id="A0A2S6CF45"/>
<protein>
    <submittedName>
        <fullName evidence="2">Uncharacterized protein</fullName>
    </submittedName>
</protein>
<dbReference type="Proteomes" id="UP000237631">
    <property type="component" value="Unassembled WGS sequence"/>
</dbReference>
<proteinExistence type="predicted"/>
<evidence type="ECO:0000256" key="1">
    <source>
        <dbReference type="ARBA" id="ARBA00023117"/>
    </source>
</evidence>
<dbReference type="SUPFAM" id="SSF47370">
    <property type="entry name" value="Bromodomain"/>
    <property type="match status" value="1"/>
</dbReference>
<keyword evidence="3" id="KW-1185">Reference proteome</keyword>
<dbReference type="GO" id="GO:0006325">
    <property type="term" value="P:chromatin organization"/>
    <property type="evidence" value="ECO:0007669"/>
    <property type="project" value="UniProtKB-ARBA"/>
</dbReference>
<accession>A0A2S6CF45</accession>
<dbReference type="InterPro" id="IPR036427">
    <property type="entry name" value="Bromodomain-like_sf"/>
</dbReference>
<dbReference type="EMBL" id="PNEN01000465">
    <property type="protein sequence ID" value="PPJ58355.1"/>
    <property type="molecule type" value="Genomic_DNA"/>
</dbReference>
<keyword evidence="1" id="KW-0103">Bromodomain</keyword>
<reference evidence="3" key="1">
    <citation type="journal article" date="2017" name="bioRxiv">
        <title>Conservation of a gene cluster reveals novel cercosporin biosynthetic mechanisms and extends production to the genus Colletotrichum.</title>
        <authorList>
            <person name="de Jonge R."/>
            <person name="Ebert M.K."/>
            <person name="Huitt-Roehl C.R."/>
            <person name="Pal P."/>
            <person name="Suttle J.C."/>
            <person name="Spanner R.E."/>
            <person name="Neubauer J.D."/>
            <person name="Jurick W.M.II."/>
            <person name="Stott K.A."/>
            <person name="Secor G.A."/>
            <person name="Thomma B.P.H.J."/>
            <person name="Van de Peer Y."/>
            <person name="Townsend C.A."/>
            <person name="Bolton M.D."/>
        </authorList>
    </citation>
    <scope>NUCLEOTIDE SEQUENCE [LARGE SCALE GENOMIC DNA]</scope>
    <source>
        <strain evidence="3">CBS538.71</strain>
    </source>
</reference>
<evidence type="ECO:0000313" key="3">
    <source>
        <dbReference type="Proteomes" id="UP000237631"/>
    </source>
</evidence>
<organism evidence="2 3">
    <name type="scientific">Cercospora berteroae</name>
    <dbReference type="NCBI Taxonomy" id="357750"/>
    <lineage>
        <taxon>Eukaryota</taxon>
        <taxon>Fungi</taxon>
        <taxon>Dikarya</taxon>
        <taxon>Ascomycota</taxon>
        <taxon>Pezizomycotina</taxon>
        <taxon>Dothideomycetes</taxon>
        <taxon>Dothideomycetidae</taxon>
        <taxon>Mycosphaerellales</taxon>
        <taxon>Mycosphaerellaceae</taxon>
        <taxon>Cercospora</taxon>
    </lineage>
</organism>
<name>A0A2S6CF45_9PEZI</name>
<comment type="caution">
    <text evidence="2">The sequence shown here is derived from an EMBL/GenBank/DDBJ whole genome shotgun (WGS) entry which is preliminary data.</text>
</comment>
<gene>
    <name evidence="2" type="ORF">CBER1_04493</name>
</gene>
<sequence length="244" mass="27784">MSDDDAFLQVPEHQEIDDKDGIVQDLDVEEVEELTAPPKYVGLLEQGGLGHLKPLCDTPEPQTRVTLSRYDLDAYKTIKIASDVPFDLPSQRRIIKGLMEAPFAQQSISNSRPMSLSTIRDRIEKHFYEPTDGMFLDVVAIVDDFSLPSDAPRPVGLIELYDELLKREQTTQASQRDFFRGVSRKSFEVRRQQATEQGCTIFDREMRDYLLSRSPEEHSNAYFAHMDQATHKALGDGPITAERH</sequence>
<dbReference type="OrthoDB" id="10508874at2759"/>